<gene>
    <name evidence="1" type="ORF">BDN72DRAFT_842075</name>
</gene>
<dbReference type="EMBL" id="ML208356">
    <property type="protein sequence ID" value="TFK68261.1"/>
    <property type="molecule type" value="Genomic_DNA"/>
</dbReference>
<accession>A0ACD3ART5</accession>
<proteinExistence type="predicted"/>
<organism evidence="1 2">
    <name type="scientific">Pluteus cervinus</name>
    <dbReference type="NCBI Taxonomy" id="181527"/>
    <lineage>
        <taxon>Eukaryota</taxon>
        <taxon>Fungi</taxon>
        <taxon>Dikarya</taxon>
        <taxon>Basidiomycota</taxon>
        <taxon>Agaricomycotina</taxon>
        <taxon>Agaricomycetes</taxon>
        <taxon>Agaricomycetidae</taxon>
        <taxon>Agaricales</taxon>
        <taxon>Pluteineae</taxon>
        <taxon>Pluteaceae</taxon>
        <taxon>Pluteus</taxon>
    </lineage>
</organism>
<name>A0ACD3ART5_9AGAR</name>
<dbReference type="Proteomes" id="UP000308600">
    <property type="component" value="Unassembled WGS sequence"/>
</dbReference>
<evidence type="ECO:0000313" key="1">
    <source>
        <dbReference type="EMBL" id="TFK68261.1"/>
    </source>
</evidence>
<evidence type="ECO:0000313" key="2">
    <source>
        <dbReference type="Proteomes" id="UP000308600"/>
    </source>
</evidence>
<protein>
    <submittedName>
        <fullName evidence="1">Uncharacterized protein</fullName>
    </submittedName>
</protein>
<keyword evidence="2" id="KW-1185">Reference proteome</keyword>
<sequence>MQSLITPETTIKVSSTLDKSVGRKYLTDGSPETCWTSQQGLPQWIQFAFTRRVIPKRLTITFQGGFVGTRCSVQIQSTSDSEGAADTTNSNNTINASPSTLSTKKKDWKTLQYVYPEDVNRSQTFELTYSDQFAPILDSGVDCLRLVFEESSDFFGRITVYGLTLEGSVI</sequence>
<reference evidence="1 2" key="1">
    <citation type="journal article" date="2019" name="Nat. Ecol. Evol.">
        <title>Megaphylogeny resolves global patterns of mushroom evolution.</title>
        <authorList>
            <person name="Varga T."/>
            <person name="Krizsan K."/>
            <person name="Foldi C."/>
            <person name="Dima B."/>
            <person name="Sanchez-Garcia M."/>
            <person name="Sanchez-Ramirez S."/>
            <person name="Szollosi G.J."/>
            <person name="Szarkandi J.G."/>
            <person name="Papp V."/>
            <person name="Albert L."/>
            <person name="Andreopoulos W."/>
            <person name="Angelini C."/>
            <person name="Antonin V."/>
            <person name="Barry K.W."/>
            <person name="Bougher N.L."/>
            <person name="Buchanan P."/>
            <person name="Buyck B."/>
            <person name="Bense V."/>
            <person name="Catcheside P."/>
            <person name="Chovatia M."/>
            <person name="Cooper J."/>
            <person name="Damon W."/>
            <person name="Desjardin D."/>
            <person name="Finy P."/>
            <person name="Geml J."/>
            <person name="Haridas S."/>
            <person name="Hughes K."/>
            <person name="Justo A."/>
            <person name="Karasinski D."/>
            <person name="Kautmanova I."/>
            <person name="Kiss B."/>
            <person name="Kocsube S."/>
            <person name="Kotiranta H."/>
            <person name="LaButti K.M."/>
            <person name="Lechner B.E."/>
            <person name="Liimatainen K."/>
            <person name="Lipzen A."/>
            <person name="Lukacs Z."/>
            <person name="Mihaltcheva S."/>
            <person name="Morgado L.N."/>
            <person name="Niskanen T."/>
            <person name="Noordeloos M.E."/>
            <person name="Ohm R.A."/>
            <person name="Ortiz-Santana B."/>
            <person name="Ovrebo C."/>
            <person name="Racz N."/>
            <person name="Riley R."/>
            <person name="Savchenko A."/>
            <person name="Shiryaev A."/>
            <person name="Soop K."/>
            <person name="Spirin V."/>
            <person name="Szebenyi C."/>
            <person name="Tomsovsky M."/>
            <person name="Tulloss R.E."/>
            <person name="Uehling J."/>
            <person name="Grigoriev I.V."/>
            <person name="Vagvolgyi C."/>
            <person name="Papp T."/>
            <person name="Martin F.M."/>
            <person name="Miettinen O."/>
            <person name="Hibbett D.S."/>
            <person name="Nagy L.G."/>
        </authorList>
    </citation>
    <scope>NUCLEOTIDE SEQUENCE [LARGE SCALE GENOMIC DNA]</scope>
    <source>
        <strain evidence="1 2">NL-1719</strain>
    </source>
</reference>